<evidence type="ECO:0000313" key="2">
    <source>
        <dbReference type="EMBL" id="TNN72816.1"/>
    </source>
</evidence>
<comment type="caution">
    <text evidence="2">The sequence shown here is derived from an EMBL/GenBank/DDBJ whole genome shotgun (WGS) entry which is preliminary data.</text>
</comment>
<sequence length="119" mass="13450">MAVLDSFLNLRLRSRSSAAPDDRSRRRKTNAPLREGARIDATVERRGMEAQWGQNTLFVPLARVLTGRQNKPRWNRVCKQACEYRHETHKLAPRPDEYASAGIGAGPCRPVIRARSQVG</sequence>
<accession>A0A4Z2I410</accession>
<proteinExistence type="predicted"/>
<name>A0A4Z2I410_9TELE</name>
<feature type="region of interest" description="Disordered" evidence="1">
    <location>
        <begin position="15"/>
        <end position="37"/>
    </location>
</feature>
<keyword evidence="3" id="KW-1185">Reference proteome</keyword>
<protein>
    <submittedName>
        <fullName evidence="2">Uncharacterized protein</fullName>
    </submittedName>
</protein>
<gene>
    <name evidence="2" type="ORF">EYF80_016927</name>
</gene>
<reference evidence="2 3" key="1">
    <citation type="submission" date="2019-03" db="EMBL/GenBank/DDBJ databases">
        <title>First draft genome of Liparis tanakae, snailfish: a comprehensive survey of snailfish specific genes.</title>
        <authorList>
            <person name="Kim W."/>
            <person name="Song I."/>
            <person name="Jeong J.-H."/>
            <person name="Kim D."/>
            <person name="Kim S."/>
            <person name="Ryu S."/>
            <person name="Song J.Y."/>
            <person name="Lee S.K."/>
        </authorList>
    </citation>
    <scope>NUCLEOTIDE SEQUENCE [LARGE SCALE GENOMIC DNA]</scope>
    <source>
        <tissue evidence="2">Muscle</tissue>
    </source>
</reference>
<dbReference type="Proteomes" id="UP000314294">
    <property type="component" value="Unassembled WGS sequence"/>
</dbReference>
<organism evidence="2 3">
    <name type="scientific">Liparis tanakae</name>
    <name type="common">Tanaka's snailfish</name>
    <dbReference type="NCBI Taxonomy" id="230148"/>
    <lineage>
        <taxon>Eukaryota</taxon>
        <taxon>Metazoa</taxon>
        <taxon>Chordata</taxon>
        <taxon>Craniata</taxon>
        <taxon>Vertebrata</taxon>
        <taxon>Euteleostomi</taxon>
        <taxon>Actinopterygii</taxon>
        <taxon>Neopterygii</taxon>
        <taxon>Teleostei</taxon>
        <taxon>Neoteleostei</taxon>
        <taxon>Acanthomorphata</taxon>
        <taxon>Eupercaria</taxon>
        <taxon>Perciformes</taxon>
        <taxon>Cottioidei</taxon>
        <taxon>Cottales</taxon>
        <taxon>Liparidae</taxon>
        <taxon>Liparis</taxon>
    </lineage>
</organism>
<evidence type="ECO:0000313" key="3">
    <source>
        <dbReference type="Proteomes" id="UP000314294"/>
    </source>
</evidence>
<dbReference type="EMBL" id="SRLO01000132">
    <property type="protein sequence ID" value="TNN72816.1"/>
    <property type="molecule type" value="Genomic_DNA"/>
</dbReference>
<dbReference type="AlphaFoldDB" id="A0A4Z2I410"/>
<evidence type="ECO:0000256" key="1">
    <source>
        <dbReference type="SAM" id="MobiDB-lite"/>
    </source>
</evidence>